<reference evidence="1 2" key="1">
    <citation type="submission" date="2024-09" db="EMBL/GenBank/DDBJ databases">
        <authorList>
            <person name="Sun Q."/>
            <person name="Mori K."/>
        </authorList>
    </citation>
    <scope>NUCLEOTIDE SEQUENCE [LARGE SCALE GENOMIC DNA]</scope>
    <source>
        <strain evidence="1 2">CECT 8286</strain>
    </source>
</reference>
<comment type="caution">
    <text evidence="1">The sequence shown here is derived from an EMBL/GenBank/DDBJ whole genome shotgun (WGS) entry which is preliminary data.</text>
</comment>
<dbReference type="RefSeq" id="WP_382381214.1">
    <property type="nucleotide sequence ID" value="NZ_JBHMEZ010000003.1"/>
</dbReference>
<protein>
    <submittedName>
        <fullName evidence="1">Uncharacterized protein</fullName>
    </submittedName>
</protein>
<dbReference type="EMBL" id="JBHMEZ010000003">
    <property type="protein sequence ID" value="MFB9052133.1"/>
    <property type="molecule type" value="Genomic_DNA"/>
</dbReference>
<gene>
    <name evidence="1" type="ORF">ACFFVB_03490</name>
</gene>
<proteinExistence type="predicted"/>
<sequence>MEDRDDLNKQIVLATTRIRDECPELIKFMGEVPVSFQSTDAEGVNNKELKDYLKTLNDLLDSYEKEH</sequence>
<accession>A0ABV5EYZ4</accession>
<evidence type="ECO:0000313" key="2">
    <source>
        <dbReference type="Proteomes" id="UP001589605"/>
    </source>
</evidence>
<keyword evidence="2" id="KW-1185">Reference proteome</keyword>
<evidence type="ECO:0000313" key="1">
    <source>
        <dbReference type="EMBL" id="MFB9052133.1"/>
    </source>
</evidence>
<organism evidence="1 2">
    <name type="scientific">Formosa undariae</name>
    <dbReference type="NCBI Taxonomy" id="1325436"/>
    <lineage>
        <taxon>Bacteria</taxon>
        <taxon>Pseudomonadati</taxon>
        <taxon>Bacteroidota</taxon>
        <taxon>Flavobacteriia</taxon>
        <taxon>Flavobacteriales</taxon>
        <taxon>Flavobacteriaceae</taxon>
        <taxon>Formosa</taxon>
    </lineage>
</organism>
<name>A0ABV5EYZ4_9FLAO</name>
<dbReference type="Proteomes" id="UP001589605">
    <property type="component" value="Unassembled WGS sequence"/>
</dbReference>